<proteinExistence type="inferred from homology"/>
<feature type="coiled-coil region" evidence="11">
    <location>
        <begin position="539"/>
        <end position="599"/>
    </location>
</feature>
<comment type="subcellular location">
    <subcellularLocation>
        <location evidence="10">Cell membrane</location>
    </subcellularLocation>
    <subcellularLocation>
        <location evidence="1">Endomembrane system</location>
        <topology evidence="1">Multi-pass membrane protein</topology>
    </subcellularLocation>
</comment>
<dbReference type="InterPro" id="IPR018303">
    <property type="entry name" value="ATPase_P-typ_P_site"/>
</dbReference>
<dbReference type="InterPro" id="IPR059000">
    <property type="entry name" value="ATPase_P-type_domA"/>
</dbReference>
<dbReference type="Pfam" id="PF00702">
    <property type="entry name" value="Hydrolase"/>
    <property type="match status" value="1"/>
</dbReference>
<gene>
    <name evidence="13" type="ORF">A2131_00905</name>
</gene>
<organism evidence="13 14">
    <name type="scientific">Candidatus Sungbacteria bacterium GWC2_49_10</name>
    <dbReference type="NCBI Taxonomy" id="1802263"/>
    <lineage>
        <taxon>Bacteria</taxon>
        <taxon>Candidatus Sungiibacteriota</taxon>
    </lineage>
</organism>
<protein>
    <submittedName>
        <fullName evidence="13">Copper-translocating P-type ATPase</fullName>
    </submittedName>
</protein>
<dbReference type="SUPFAM" id="SSF81665">
    <property type="entry name" value="Calcium ATPase, transmembrane domain M"/>
    <property type="match status" value="1"/>
</dbReference>
<dbReference type="GO" id="GO:0005524">
    <property type="term" value="F:ATP binding"/>
    <property type="evidence" value="ECO:0007669"/>
    <property type="project" value="UniProtKB-UniRule"/>
</dbReference>
<feature type="transmembrane region" description="Helical" evidence="10">
    <location>
        <begin position="149"/>
        <end position="167"/>
    </location>
</feature>
<feature type="transmembrane region" description="Helical" evidence="10">
    <location>
        <begin position="179"/>
        <end position="202"/>
    </location>
</feature>
<keyword evidence="8 10" id="KW-1133">Transmembrane helix</keyword>
<dbReference type="NCBIfam" id="TIGR01494">
    <property type="entry name" value="ATPase_P-type"/>
    <property type="match status" value="1"/>
</dbReference>
<dbReference type="GO" id="GO:0043682">
    <property type="term" value="F:P-type divalent copper transporter activity"/>
    <property type="evidence" value="ECO:0007669"/>
    <property type="project" value="TreeGrafter"/>
</dbReference>
<dbReference type="InterPro" id="IPR017969">
    <property type="entry name" value="Heavy-metal-associated_CS"/>
</dbReference>
<dbReference type="GO" id="GO:0016887">
    <property type="term" value="F:ATP hydrolysis activity"/>
    <property type="evidence" value="ECO:0007669"/>
    <property type="project" value="InterPro"/>
</dbReference>
<comment type="similarity">
    <text evidence="2 10">Belongs to the cation transport ATPase (P-type) (TC 3.A.3) family. Type IB subfamily.</text>
</comment>
<evidence type="ECO:0000313" key="13">
    <source>
        <dbReference type="EMBL" id="OGZ94787.1"/>
    </source>
</evidence>
<name>A0A1G2K5T5_9BACT</name>
<keyword evidence="3 10" id="KW-0812">Transmembrane</keyword>
<keyword evidence="10" id="KW-1003">Cell membrane</keyword>
<dbReference type="PRINTS" id="PR00942">
    <property type="entry name" value="CUATPASEI"/>
</dbReference>
<dbReference type="Pfam" id="PF00122">
    <property type="entry name" value="E1-E2_ATPase"/>
    <property type="match status" value="1"/>
</dbReference>
<dbReference type="NCBIfam" id="TIGR01525">
    <property type="entry name" value="ATPase-IB_hvy"/>
    <property type="match status" value="1"/>
</dbReference>
<reference evidence="13 14" key="1">
    <citation type="journal article" date="2016" name="Nat. Commun.">
        <title>Thousands of microbial genomes shed light on interconnected biogeochemical processes in an aquifer system.</title>
        <authorList>
            <person name="Anantharaman K."/>
            <person name="Brown C.T."/>
            <person name="Hug L.A."/>
            <person name="Sharon I."/>
            <person name="Castelle C.J."/>
            <person name="Probst A.J."/>
            <person name="Thomas B.C."/>
            <person name="Singh A."/>
            <person name="Wilkins M.J."/>
            <person name="Karaoz U."/>
            <person name="Brodie E.L."/>
            <person name="Williams K.H."/>
            <person name="Hubbard S.S."/>
            <person name="Banfield J.F."/>
        </authorList>
    </citation>
    <scope>NUCLEOTIDE SEQUENCE [LARGE SCALE GENOMIC DNA]</scope>
</reference>
<keyword evidence="5 10" id="KW-0547">Nucleotide-binding</keyword>
<feature type="transmembrane region" description="Helical" evidence="10">
    <location>
        <begin position="217"/>
        <end position="236"/>
    </location>
</feature>
<dbReference type="CDD" id="cd00371">
    <property type="entry name" value="HMA"/>
    <property type="match status" value="1"/>
</dbReference>
<dbReference type="InterPro" id="IPR036163">
    <property type="entry name" value="HMA_dom_sf"/>
</dbReference>
<keyword evidence="9 10" id="KW-0472">Membrane</keyword>
<dbReference type="SUPFAM" id="SSF55008">
    <property type="entry name" value="HMA, heavy metal-associated domain"/>
    <property type="match status" value="1"/>
</dbReference>
<dbReference type="PROSITE" id="PS50846">
    <property type="entry name" value="HMA_2"/>
    <property type="match status" value="1"/>
</dbReference>
<keyword evidence="7" id="KW-1278">Translocase</keyword>
<accession>A0A1G2K5T5</accession>
<feature type="transmembrane region" description="Helical" evidence="10">
    <location>
        <begin position="374"/>
        <end position="392"/>
    </location>
</feature>
<evidence type="ECO:0000256" key="5">
    <source>
        <dbReference type="ARBA" id="ARBA00022741"/>
    </source>
</evidence>
<dbReference type="PRINTS" id="PR00943">
    <property type="entry name" value="CUATPASE"/>
</dbReference>
<dbReference type="InterPro" id="IPR044492">
    <property type="entry name" value="P_typ_ATPase_HD_dom"/>
</dbReference>
<dbReference type="PRINTS" id="PR00119">
    <property type="entry name" value="CATATPASE"/>
</dbReference>
<dbReference type="GO" id="GO:0005507">
    <property type="term" value="F:copper ion binding"/>
    <property type="evidence" value="ECO:0007669"/>
    <property type="project" value="TreeGrafter"/>
</dbReference>
<comment type="caution">
    <text evidence="13">The sequence shown here is derived from an EMBL/GenBank/DDBJ whole genome shotgun (WGS) entry which is preliminary data.</text>
</comment>
<evidence type="ECO:0000313" key="14">
    <source>
        <dbReference type="Proteomes" id="UP000177392"/>
    </source>
</evidence>
<keyword evidence="6 10" id="KW-0067">ATP-binding</keyword>
<dbReference type="PROSITE" id="PS01047">
    <property type="entry name" value="HMA_1"/>
    <property type="match status" value="1"/>
</dbReference>
<dbReference type="FunFam" id="2.70.150.10:FF:000002">
    <property type="entry name" value="Copper-transporting ATPase 1, putative"/>
    <property type="match status" value="1"/>
</dbReference>
<dbReference type="Gene3D" id="3.30.70.100">
    <property type="match status" value="1"/>
</dbReference>
<dbReference type="Gene3D" id="3.40.50.1000">
    <property type="entry name" value="HAD superfamily/HAD-like"/>
    <property type="match status" value="1"/>
</dbReference>
<dbReference type="InterPro" id="IPR001757">
    <property type="entry name" value="P_typ_ATPase"/>
</dbReference>
<feature type="transmembrane region" description="Helical" evidence="10">
    <location>
        <begin position="95"/>
        <end position="112"/>
    </location>
</feature>
<dbReference type="InterPro" id="IPR023214">
    <property type="entry name" value="HAD_sf"/>
</dbReference>
<dbReference type="PANTHER" id="PTHR43520:SF8">
    <property type="entry name" value="P-TYPE CU(+) TRANSPORTER"/>
    <property type="match status" value="1"/>
</dbReference>
<evidence type="ECO:0000256" key="3">
    <source>
        <dbReference type="ARBA" id="ARBA00022692"/>
    </source>
</evidence>
<evidence type="ECO:0000256" key="9">
    <source>
        <dbReference type="ARBA" id="ARBA00023136"/>
    </source>
</evidence>
<evidence type="ECO:0000256" key="10">
    <source>
        <dbReference type="RuleBase" id="RU362081"/>
    </source>
</evidence>
<dbReference type="EMBL" id="MHQB01000002">
    <property type="protein sequence ID" value="OGZ94787.1"/>
    <property type="molecule type" value="Genomic_DNA"/>
</dbReference>
<dbReference type="InterPro" id="IPR036412">
    <property type="entry name" value="HAD-like_sf"/>
</dbReference>
<dbReference type="SUPFAM" id="SSF81653">
    <property type="entry name" value="Calcium ATPase, transduction domain A"/>
    <property type="match status" value="1"/>
</dbReference>
<dbReference type="InterPro" id="IPR027256">
    <property type="entry name" value="P-typ_ATPase_IB"/>
</dbReference>
<dbReference type="SFLD" id="SFLDG00002">
    <property type="entry name" value="C1.7:_P-type_atpase_like"/>
    <property type="match status" value="1"/>
</dbReference>
<evidence type="ECO:0000256" key="8">
    <source>
        <dbReference type="ARBA" id="ARBA00022989"/>
    </source>
</evidence>
<dbReference type="SFLD" id="SFLDF00027">
    <property type="entry name" value="p-type_atpase"/>
    <property type="match status" value="1"/>
</dbReference>
<dbReference type="PROSITE" id="PS00154">
    <property type="entry name" value="ATPASE_E1_E2"/>
    <property type="match status" value="1"/>
</dbReference>
<evidence type="ECO:0000256" key="2">
    <source>
        <dbReference type="ARBA" id="ARBA00006024"/>
    </source>
</evidence>
<feature type="domain" description="HMA" evidence="12">
    <location>
        <begin position="3"/>
        <end position="69"/>
    </location>
</feature>
<dbReference type="Proteomes" id="UP000177392">
    <property type="component" value="Unassembled WGS sequence"/>
</dbReference>
<keyword evidence="4 10" id="KW-0479">Metal-binding</keyword>
<evidence type="ECO:0000259" key="12">
    <source>
        <dbReference type="PROSITE" id="PS50846"/>
    </source>
</evidence>
<evidence type="ECO:0000256" key="1">
    <source>
        <dbReference type="ARBA" id="ARBA00004127"/>
    </source>
</evidence>
<feature type="transmembrane region" description="Helical" evidence="10">
    <location>
        <begin position="768"/>
        <end position="787"/>
    </location>
</feature>
<dbReference type="GO" id="GO:0005886">
    <property type="term" value="C:plasma membrane"/>
    <property type="evidence" value="ECO:0007669"/>
    <property type="project" value="UniProtKB-SubCell"/>
</dbReference>
<evidence type="ECO:0000256" key="6">
    <source>
        <dbReference type="ARBA" id="ARBA00022840"/>
    </source>
</evidence>
<dbReference type="InterPro" id="IPR008250">
    <property type="entry name" value="ATPase_P-typ_transduc_dom_A_sf"/>
</dbReference>
<feature type="transmembrane region" description="Helical" evidence="10">
    <location>
        <begin position="709"/>
        <end position="731"/>
    </location>
</feature>
<keyword evidence="11" id="KW-0175">Coiled coil</keyword>
<feature type="transmembrane region" description="Helical" evidence="10">
    <location>
        <begin position="398"/>
        <end position="420"/>
    </location>
</feature>
<dbReference type="GO" id="GO:0012505">
    <property type="term" value="C:endomembrane system"/>
    <property type="evidence" value="ECO:0007669"/>
    <property type="project" value="UniProtKB-SubCell"/>
</dbReference>
<evidence type="ECO:0000256" key="4">
    <source>
        <dbReference type="ARBA" id="ARBA00022723"/>
    </source>
</evidence>
<dbReference type="SFLD" id="SFLDS00003">
    <property type="entry name" value="Haloacid_Dehalogenase"/>
    <property type="match status" value="1"/>
</dbReference>
<sequence>MLERKIYKVRGMHCAACSNLINKFLIKQKGVKEANASFGSESLNVAYDPSEITPEQMNAALGKMGYSLIITEEEEKSEKLFEQERLREIRSLKKRAIISFILSSPIIVYYMAVHMLNLEHIHAFCMGGGGLVVGLATGCQGGWFLDLNWIFFAMTTPVQLGVGWIFYRNAWTAIKVGSASMDVLVVLGTTSAYAISVIGFLFSDVAFLNQYWGGLDHPFWESSAALVSFIVLGRYFEARSKGRVGSAIQKLMGLAPKTAIVVRDNKEMEIPVKDLAKNDVFLVKPGANVPTDGVILEGTSSIDEKVVTGESIPVDKKEGDEIIGATTNTYGLLKCKATKVGKDTLLFQIVRMVREAQSSKAEIQNVADQVSERFVPAAIVIALLAFAFWYFVMGLEPIPALLFMTAVLVVSCPCALGLATPTALMVGTARGAQSGILIKGAKALESAHKITAVAFDKTGTLTKGKPEVTDVVAFSGRSKEEVLRIAGCVERGSEHPLAQTIVKAAANPPEPQSFTALTGRGVRAVCDGKTALVGNELLMSENKIDVSSHQKEYEALQEQAKTVVFVAEDGKVVGLIALADTLKDYVREAIAELKKMKKEVIMITGDNEKTAKAIAQNLGIDTYFAKVLPEKKEELIAGLQQKGKVVAMVGDGINDAPAIAKADLGIAVGSGTDVAIETGDIILIKDDLRDVVTAIDLSRKTIRKIWQNFFWAFAYNVIAIPIAAGFHLFITTSGSEPLAWVVSVAQLLGPTFGVIFENLSQSSLRPEIAGFAMAFSSVSVVTNSLLLNRYREPKFARITNNKQQTTDNGRKESEF</sequence>
<dbReference type="InterPro" id="IPR023298">
    <property type="entry name" value="ATPase_P-typ_TM_dom_sf"/>
</dbReference>
<dbReference type="Pfam" id="PF00403">
    <property type="entry name" value="HMA"/>
    <property type="match status" value="1"/>
</dbReference>
<dbReference type="InterPro" id="IPR023299">
    <property type="entry name" value="ATPase_P-typ_cyto_dom_N"/>
</dbReference>
<dbReference type="Gene3D" id="3.40.1110.10">
    <property type="entry name" value="Calcium-transporting ATPase, cytoplasmic domain N"/>
    <property type="match status" value="1"/>
</dbReference>
<dbReference type="CDD" id="cd02094">
    <property type="entry name" value="P-type_ATPase_Cu-like"/>
    <property type="match status" value="1"/>
</dbReference>
<dbReference type="NCBIfam" id="TIGR01511">
    <property type="entry name" value="ATPase-IB1_Cu"/>
    <property type="match status" value="1"/>
</dbReference>
<dbReference type="InterPro" id="IPR006121">
    <property type="entry name" value="HMA_dom"/>
</dbReference>
<evidence type="ECO:0000256" key="7">
    <source>
        <dbReference type="ARBA" id="ARBA00022967"/>
    </source>
</evidence>
<dbReference type="PANTHER" id="PTHR43520">
    <property type="entry name" value="ATP7, ISOFORM B"/>
    <property type="match status" value="1"/>
</dbReference>
<evidence type="ECO:0000256" key="11">
    <source>
        <dbReference type="SAM" id="Coils"/>
    </source>
</evidence>
<dbReference type="Gene3D" id="2.70.150.10">
    <property type="entry name" value="Calcium-transporting ATPase, cytoplasmic transduction domain A"/>
    <property type="match status" value="1"/>
</dbReference>
<dbReference type="GO" id="GO:0055070">
    <property type="term" value="P:copper ion homeostasis"/>
    <property type="evidence" value="ECO:0007669"/>
    <property type="project" value="TreeGrafter"/>
</dbReference>
<dbReference type="AlphaFoldDB" id="A0A1G2K5T5"/>
<dbReference type="SUPFAM" id="SSF56784">
    <property type="entry name" value="HAD-like"/>
    <property type="match status" value="1"/>
</dbReference>